<dbReference type="Proteomes" id="UP000698028">
    <property type="component" value="Unassembled WGS sequence"/>
</dbReference>
<protein>
    <submittedName>
        <fullName evidence="2">SGNH/GDSL hydrolase family protein</fullName>
    </submittedName>
</protein>
<name>A0ABS6V5P8_9SPHN</name>
<keyword evidence="2" id="KW-0378">Hydrolase</keyword>
<evidence type="ECO:0000313" key="3">
    <source>
        <dbReference type="Proteomes" id="UP000698028"/>
    </source>
</evidence>
<gene>
    <name evidence="2" type="ORF">KTQ36_06225</name>
</gene>
<reference evidence="2 3" key="1">
    <citation type="submission" date="2021-07" db="EMBL/GenBank/DDBJ databases">
        <title>The draft genome sequence of Sphingomicrobium sp. B8.</title>
        <authorList>
            <person name="Mu L."/>
        </authorList>
    </citation>
    <scope>NUCLEOTIDE SEQUENCE [LARGE SCALE GENOMIC DNA]</scope>
    <source>
        <strain evidence="2 3">B8</strain>
    </source>
</reference>
<accession>A0ABS6V5P8</accession>
<dbReference type="CDD" id="cd00229">
    <property type="entry name" value="SGNH_hydrolase"/>
    <property type="match status" value="1"/>
</dbReference>
<dbReference type="Pfam" id="PF13472">
    <property type="entry name" value="Lipase_GDSL_2"/>
    <property type="match status" value="1"/>
</dbReference>
<dbReference type="RefSeq" id="WP_218632843.1">
    <property type="nucleotide sequence ID" value="NZ_JAHVAH010000001.1"/>
</dbReference>
<dbReference type="InterPro" id="IPR013830">
    <property type="entry name" value="SGNH_hydro"/>
</dbReference>
<comment type="caution">
    <text evidence="2">The sequence shown here is derived from an EMBL/GenBank/DDBJ whole genome shotgun (WGS) entry which is preliminary data.</text>
</comment>
<dbReference type="GO" id="GO:0016787">
    <property type="term" value="F:hydrolase activity"/>
    <property type="evidence" value="ECO:0007669"/>
    <property type="project" value="UniProtKB-KW"/>
</dbReference>
<feature type="domain" description="SGNH hydrolase-type esterase" evidence="1">
    <location>
        <begin position="27"/>
        <end position="200"/>
    </location>
</feature>
<evidence type="ECO:0000259" key="1">
    <source>
        <dbReference type="Pfam" id="PF13472"/>
    </source>
</evidence>
<proteinExistence type="predicted"/>
<evidence type="ECO:0000313" key="2">
    <source>
        <dbReference type="EMBL" id="MBW0144891.1"/>
    </source>
</evidence>
<organism evidence="2 3">
    <name type="scientific">Sphingomicrobium clamense</name>
    <dbReference type="NCBI Taxonomy" id="2851013"/>
    <lineage>
        <taxon>Bacteria</taxon>
        <taxon>Pseudomonadati</taxon>
        <taxon>Pseudomonadota</taxon>
        <taxon>Alphaproteobacteria</taxon>
        <taxon>Sphingomonadales</taxon>
        <taxon>Sphingomonadaceae</taxon>
        <taxon>Sphingomicrobium</taxon>
    </lineage>
</organism>
<sequence>MSPPLQRPNITHPVLDRECGPIKVLLIGDSIVTAYAETVAERLADIATVYRPRTNCRHTIYGRKWLLRWLNDTHWDLIHFNFGLHDLAYRNPELDTETQLDKINGKQIVPVAGYAENLEVLIRRLGEATDRLTWATTTIVPENEPGRFVSDCAAYHEAALEVVNRHGLPVNDLRSLSQQFDEDMFVAPGDVHYTEEGYRRLGEQVATFIRGKLT</sequence>
<dbReference type="EMBL" id="JAHVAH010000001">
    <property type="protein sequence ID" value="MBW0144891.1"/>
    <property type="molecule type" value="Genomic_DNA"/>
</dbReference>
<keyword evidence="3" id="KW-1185">Reference proteome</keyword>